<evidence type="ECO:0000313" key="11">
    <source>
        <dbReference type="EMBL" id="SES08736.1"/>
    </source>
</evidence>
<dbReference type="RefSeq" id="WP_092693262.1">
    <property type="nucleotide sequence ID" value="NZ_FOGU01000005.1"/>
</dbReference>
<feature type="transmembrane region" description="Helical" evidence="8">
    <location>
        <begin position="39"/>
        <end position="61"/>
    </location>
</feature>
<dbReference type="InterPro" id="IPR036640">
    <property type="entry name" value="ABC1_TM_sf"/>
</dbReference>
<dbReference type="Gene3D" id="3.40.50.300">
    <property type="entry name" value="P-loop containing nucleotide triphosphate hydrolases"/>
    <property type="match status" value="1"/>
</dbReference>
<dbReference type="InterPro" id="IPR027417">
    <property type="entry name" value="P-loop_NTPase"/>
</dbReference>
<comment type="function">
    <text evidence="7">Part of an ABC transporter complex. Transmembrane domains (TMD) form a pore in the inner membrane and the ATP-binding domain (NBD) is responsible for energy generation.</text>
</comment>
<comment type="subcellular location">
    <subcellularLocation>
        <location evidence="1">Cell membrane</location>
        <topology evidence="1">Multi-pass membrane protein</topology>
    </subcellularLocation>
</comment>
<keyword evidence="12" id="KW-1185">Reference proteome</keyword>
<dbReference type="SUPFAM" id="SSF52540">
    <property type="entry name" value="P-loop containing nucleoside triphosphate hydrolases"/>
    <property type="match status" value="1"/>
</dbReference>
<organism evidence="11 12">
    <name type="scientific">Tranquillimonas rosea</name>
    <dbReference type="NCBI Taxonomy" id="641238"/>
    <lineage>
        <taxon>Bacteria</taxon>
        <taxon>Pseudomonadati</taxon>
        <taxon>Pseudomonadota</taxon>
        <taxon>Alphaproteobacteria</taxon>
        <taxon>Rhodobacterales</taxon>
        <taxon>Roseobacteraceae</taxon>
        <taxon>Tranquillimonas</taxon>
    </lineage>
</organism>
<dbReference type="GO" id="GO:0034040">
    <property type="term" value="F:ATPase-coupled lipid transmembrane transporter activity"/>
    <property type="evidence" value="ECO:0007669"/>
    <property type="project" value="TreeGrafter"/>
</dbReference>
<keyword evidence="6 8" id="KW-0472">Membrane</keyword>
<feature type="transmembrane region" description="Helical" evidence="8">
    <location>
        <begin position="156"/>
        <end position="177"/>
    </location>
</feature>
<dbReference type="Gene3D" id="1.20.1560.10">
    <property type="entry name" value="ABC transporter type 1, transmembrane domain"/>
    <property type="match status" value="1"/>
</dbReference>
<feature type="domain" description="ABC transporter" evidence="9">
    <location>
        <begin position="361"/>
        <end position="600"/>
    </location>
</feature>
<dbReference type="STRING" id="641238.SAMN04490244_105280"/>
<dbReference type="EMBL" id="FOGU01000005">
    <property type="protein sequence ID" value="SES08736.1"/>
    <property type="molecule type" value="Genomic_DNA"/>
</dbReference>
<proteinExistence type="predicted"/>
<dbReference type="Pfam" id="PF00005">
    <property type="entry name" value="ABC_tran"/>
    <property type="match status" value="1"/>
</dbReference>
<feature type="transmembrane region" description="Helical" evidence="8">
    <location>
        <begin position="183"/>
        <end position="204"/>
    </location>
</feature>
<dbReference type="PANTHER" id="PTHR24221">
    <property type="entry name" value="ATP-BINDING CASSETTE SUB-FAMILY B"/>
    <property type="match status" value="1"/>
</dbReference>
<keyword evidence="3" id="KW-0547">Nucleotide-binding</keyword>
<dbReference type="GO" id="GO:0005524">
    <property type="term" value="F:ATP binding"/>
    <property type="evidence" value="ECO:0007669"/>
    <property type="project" value="UniProtKB-KW"/>
</dbReference>
<accession>A0A1H9UH33</accession>
<dbReference type="Pfam" id="PF00664">
    <property type="entry name" value="ABC_membrane"/>
    <property type="match status" value="1"/>
</dbReference>
<keyword evidence="2 8" id="KW-0812">Transmembrane</keyword>
<dbReference type="PROSITE" id="PS00211">
    <property type="entry name" value="ABC_TRANSPORTER_1"/>
    <property type="match status" value="1"/>
</dbReference>
<evidence type="ECO:0000256" key="7">
    <source>
        <dbReference type="ARBA" id="ARBA00024725"/>
    </source>
</evidence>
<evidence type="ECO:0000256" key="5">
    <source>
        <dbReference type="ARBA" id="ARBA00022989"/>
    </source>
</evidence>
<dbReference type="PROSITE" id="PS50893">
    <property type="entry name" value="ABC_TRANSPORTER_2"/>
    <property type="match status" value="1"/>
</dbReference>
<evidence type="ECO:0000256" key="1">
    <source>
        <dbReference type="ARBA" id="ARBA00004651"/>
    </source>
</evidence>
<evidence type="ECO:0000256" key="4">
    <source>
        <dbReference type="ARBA" id="ARBA00022840"/>
    </source>
</evidence>
<evidence type="ECO:0000256" key="2">
    <source>
        <dbReference type="ARBA" id="ARBA00022692"/>
    </source>
</evidence>
<dbReference type="GO" id="GO:0140359">
    <property type="term" value="F:ABC-type transporter activity"/>
    <property type="evidence" value="ECO:0007669"/>
    <property type="project" value="InterPro"/>
</dbReference>
<feature type="transmembrane region" description="Helical" evidence="8">
    <location>
        <begin position="271"/>
        <end position="292"/>
    </location>
</feature>
<evidence type="ECO:0000313" key="12">
    <source>
        <dbReference type="Proteomes" id="UP000198885"/>
    </source>
</evidence>
<dbReference type="InterPro" id="IPR003593">
    <property type="entry name" value="AAA+_ATPase"/>
</dbReference>
<evidence type="ECO:0000256" key="8">
    <source>
        <dbReference type="SAM" id="Phobius"/>
    </source>
</evidence>
<dbReference type="SUPFAM" id="SSF90123">
    <property type="entry name" value="ABC transporter transmembrane region"/>
    <property type="match status" value="1"/>
</dbReference>
<dbReference type="PROSITE" id="PS50929">
    <property type="entry name" value="ABC_TM1F"/>
    <property type="match status" value="1"/>
</dbReference>
<dbReference type="InterPro" id="IPR003439">
    <property type="entry name" value="ABC_transporter-like_ATP-bd"/>
</dbReference>
<dbReference type="FunFam" id="3.40.50.300:FF:000218">
    <property type="entry name" value="Multidrug ABC transporter ATP-binding protein"/>
    <property type="match status" value="1"/>
</dbReference>
<evidence type="ECO:0000259" key="10">
    <source>
        <dbReference type="PROSITE" id="PS50929"/>
    </source>
</evidence>
<feature type="transmembrane region" description="Helical" evidence="8">
    <location>
        <begin position="81"/>
        <end position="101"/>
    </location>
</feature>
<evidence type="ECO:0000256" key="6">
    <source>
        <dbReference type="ARBA" id="ARBA00023136"/>
    </source>
</evidence>
<dbReference type="GO" id="GO:0005886">
    <property type="term" value="C:plasma membrane"/>
    <property type="evidence" value="ECO:0007669"/>
    <property type="project" value="UniProtKB-SubCell"/>
</dbReference>
<reference evidence="11 12" key="1">
    <citation type="submission" date="2016-10" db="EMBL/GenBank/DDBJ databases">
        <authorList>
            <person name="de Groot N.N."/>
        </authorList>
    </citation>
    <scope>NUCLEOTIDE SEQUENCE [LARGE SCALE GENOMIC DNA]</scope>
    <source>
        <strain evidence="11 12">DSM 23042</strain>
    </source>
</reference>
<sequence length="613" mass="65956">MTGLKRLAELIDAFRPAAGAPPRTLGKFFLWALEGAWRWLWIAGGLSALAGTAEVVTAILLGAVIDAALAGGPEGFLQDSLWVYAGAAAFFLLLRPVLFGLSSASNSIIVAPNVNPLVLTRLHRWTLGQSVTFFDDDFAGRIAQKQMQASRAITEVATETINVVFFALASLVGSALLLTTINVYMALALALWVVAYIGLIRWFLPRIRSRAMGRAAARAMVSGQVVDTITNIKTVKLFAHADHEDRAALGAISTFRERVVEFGIMAAGFRFALMSLAGILPVLLVGGTLYLWSNGAATPGDIAAAGTIAIRIAQMTGWVSFTLMAIYSNVGEVEDGMNTLTPPHTLVDAPDATELTQADGIRFDGVTFTYGREIGGVEDIDLTIGQGEKLGIVGASGAGKSTLVALLLRLYSPETGRIEVGGEDVARVTQESLRRKVGMVTQETAMFNRSARENILYGNPDATEDEMIAAARKAEAHDFILNLKDFKGRTGYEAHLGERGVKLSGGQRQRIALARAILKDAPILVLDEATSALDSEVEAAIQSALDRVMEGKTVLAIAHRLSTISQMDRIVVLENGRIVEEGTHEDLLAKDGTYARYWRRQSGGFMDYRDAAE</sequence>
<dbReference type="Proteomes" id="UP000198885">
    <property type="component" value="Unassembled WGS sequence"/>
</dbReference>
<dbReference type="InterPro" id="IPR017871">
    <property type="entry name" value="ABC_transporter-like_CS"/>
</dbReference>
<evidence type="ECO:0000259" key="9">
    <source>
        <dbReference type="PROSITE" id="PS50893"/>
    </source>
</evidence>
<gene>
    <name evidence="11" type="ORF">SAMN04490244_105280</name>
</gene>
<dbReference type="SMART" id="SM00382">
    <property type="entry name" value="AAA"/>
    <property type="match status" value="1"/>
</dbReference>
<dbReference type="InterPro" id="IPR039421">
    <property type="entry name" value="Type_1_exporter"/>
</dbReference>
<keyword evidence="4 11" id="KW-0067">ATP-binding</keyword>
<dbReference type="OrthoDB" id="9808328at2"/>
<protein>
    <submittedName>
        <fullName evidence="11">ATP-binding cassette, subfamily B</fullName>
    </submittedName>
</protein>
<dbReference type="GO" id="GO:0016887">
    <property type="term" value="F:ATP hydrolysis activity"/>
    <property type="evidence" value="ECO:0007669"/>
    <property type="project" value="InterPro"/>
</dbReference>
<dbReference type="AlphaFoldDB" id="A0A1H9UH33"/>
<keyword evidence="5 8" id="KW-1133">Transmembrane helix</keyword>
<dbReference type="PANTHER" id="PTHR24221:SF203">
    <property type="entry name" value="ATP-BINDING_PERMEASE FUSION ABC TRANSPORTER-RELATED"/>
    <property type="match status" value="1"/>
</dbReference>
<feature type="domain" description="ABC transmembrane type-1" evidence="10">
    <location>
        <begin position="41"/>
        <end position="328"/>
    </location>
</feature>
<evidence type="ECO:0000256" key="3">
    <source>
        <dbReference type="ARBA" id="ARBA00022741"/>
    </source>
</evidence>
<name>A0A1H9UH33_9RHOB</name>
<dbReference type="InterPro" id="IPR011527">
    <property type="entry name" value="ABC1_TM_dom"/>
</dbReference>